<feature type="compositionally biased region" description="Basic and acidic residues" evidence="1">
    <location>
        <begin position="1"/>
        <end position="12"/>
    </location>
</feature>
<reference evidence="2 3" key="1">
    <citation type="journal article" date="2018" name="Front. Plant Sci.">
        <title>Red Clover (Trifolium pratense) and Zigzag Clover (T. medium) - A Picture of Genomic Similarities and Differences.</title>
        <authorList>
            <person name="Dluhosova J."/>
            <person name="Istvanek J."/>
            <person name="Nedelnik J."/>
            <person name="Repkova J."/>
        </authorList>
    </citation>
    <scope>NUCLEOTIDE SEQUENCE [LARGE SCALE GENOMIC DNA]</scope>
    <source>
        <strain evidence="3">cv. 10/8</strain>
        <tissue evidence="2">Leaf</tissue>
    </source>
</reference>
<proteinExistence type="predicted"/>
<feature type="region of interest" description="Disordered" evidence="1">
    <location>
        <begin position="1"/>
        <end position="41"/>
    </location>
</feature>
<evidence type="ECO:0000313" key="2">
    <source>
        <dbReference type="EMBL" id="MCI50518.1"/>
    </source>
</evidence>
<evidence type="ECO:0000313" key="3">
    <source>
        <dbReference type="Proteomes" id="UP000265520"/>
    </source>
</evidence>
<name>A0A392SNQ7_9FABA</name>
<feature type="compositionally biased region" description="Low complexity" evidence="1">
    <location>
        <begin position="17"/>
        <end position="29"/>
    </location>
</feature>
<sequence>MKVHKDKEEEQALKMSNLGRGNNNGGNTRWRGRGGSRGHGR</sequence>
<organism evidence="2 3">
    <name type="scientific">Trifolium medium</name>
    <dbReference type="NCBI Taxonomy" id="97028"/>
    <lineage>
        <taxon>Eukaryota</taxon>
        <taxon>Viridiplantae</taxon>
        <taxon>Streptophyta</taxon>
        <taxon>Embryophyta</taxon>
        <taxon>Tracheophyta</taxon>
        <taxon>Spermatophyta</taxon>
        <taxon>Magnoliopsida</taxon>
        <taxon>eudicotyledons</taxon>
        <taxon>Gunneridae</taxon>
        <taxon>Pentapetalae</taxon>
        <taxon>rosids</taxon>
        <taxon>fabids</taxon>
        <taxon>Fabales</taxon>
        <taxon>Fabaceae</taxon>
        <taxon>Papilionoideae</taxon>
        <taxon>50 kb inversion clade</taxon>
        <taxon>NPAAA clade</taxon>
        <taxon>Hologalegina</taxon>
        <taxon>IRL clade</taxon>
        <taxon>Trifolieae</taxon>
        <taxon>Trifolium</taxon>
    </lineage>
</organism>
<dbReference type="Proteomes" id="UP000265520">
    <property type="component" value="Unassembled WGS sequence"/>
</dbReference>
<accession>A0A392SNQ7</accession>
<dbReference type="AlphaFoldDB" id="A0A392SNQ7"/>
<comment type="caution">
    <text evidence="2">The sequence shown here is derived from an EMBL/GenBank/DDBJ whole genome shotgun (WGS) entry which is preliminary data.</text>
</comment>
<dbReference type="EMBL" id="LXQA010417695">
    <property type="protein sequence ID" value="MCI50518.1"/>
    <property type="molecule type" value="Genomic_DNA"/>
</dbReference>
<protein>
    <submittedName>
        <fullName evidence="2">Uncharacterized protein</fullName>
    </submittedName>
</protein>
<evidence type="ECO:0000256" key="1">
    <source>
        <dbReference type="SAM" id="MobiDB-lite"/>
    </source>
</evidence>
<feature type="non-terminal residue" evidence="2">
    <location>
        <position position="41"/>
    </location>
</feature>
<feature type="compositionally biased region" description="Basic residues" evidence="1">
    <location>
        <begin position="30"/>
        <end position="41"/>
    </location>
</feature>
<keyword evidence="3" id="KW-1185">Reference proteome</keyword>